<reference evidence="2 3" key="1">
    <citation type="submission" date="2019-09" db="EMBL/GenBank/DDBJ databases">
        <title>Genome sequence and assembly of Taibaiella sp.</title>
        <authorList>
            <person name="Chhetri G."/>
        </authorList>
    </citation>
    <scope>NUCLEOTIDE SEQUENCE [LARGE SCALE GENOMIC DNA]</scope>
    <source>
        <strain evidence="2 3">KVB11</strain>
    </source>
</reference>
<evidence type="ECO:0000259" key="1">
    <source>
        <dbReference type="Pfam" id="PF03190"/>
    </source>
</evidence>
<dbReference type="InterPro" id="IPR004879">
    <property type="entry name" value="Ssp411-like_TRX"/>
</dbReference>
<evidence type="ECO:0000313" key="2">
    <source>
        <dbReference type="EMBL" id="KAA5533226.1"/>
    </source>
</evidence>
<sequence>MPNKLQFESSPYLLQHANNPVDWFPWGEDAFEKARLEHKPVLVSIGYSACHWCHVMEHESFEDPVVADFMNKHFVNIKVDREEHPDVDHLYMDALQAMSGAGGWPLNMFVTPDKKPFYGGTYFPPKAMYGRSSWMELLQALHLAWQEKQEEIELQSNQMIAHLKQASIVSLNVSERHITEKETALAANNLLQQADAVWGGFGAAPKFPATGSIQYLLEFSHYHKESAIASNALSQALLSLDKMIEGGIYDQIGGGFSRYATDREWLVPHFEKMLYDNALLISVLSQAYKITGKERYKKVIIETIDFCNRELKDDKSGGFYCALDADSEGVEGKYYTWTWAQWNEILPDAHSALLAYFGVSKEGNWEETNILNVAESKDAILAKFNMEEEEWERIYKDAKGKLFYKRQERIRPGTDDKILLSWNALMNIALVDAGLALNETHYIREAERHMDWMLQAFKIEDKEGLAHVFKNGKATIPSKLDDYAYLVKALTTLASAMVKPEYIVEANKWLQFVETHFLTEDHTFYYFSSDIQKDIPVRKVELYDGATPSANAVLMEQLAILGNLMESGKWLEQSEGMMLAQLQSSLRYPSSFARWAVQMQRYQKGLKQVLICGKDANLKLEEWRAYFHPEAYTLATKQEERDIIATKGKLQEDKTLIYLCKDFACRMPVSEIDDLKL</sequence>
<proteinExistence type="predicted"/>
<dbReference type="SUPFAM" id="SSF48208">
    <property type="entry name" value="Six-hairpin glycosidases"/>
    <property type="match status" value="1"/>
</dbReference>
<dbReference type="InterPro" id="IPR008928">
    <property type="entry name" value="6-hairpin_glycosidase_sf"/>
</dbReference>
<dbReference type="AlphaFoldDB" id="A0A5M6CDM5"/>
<protein>
    <submittedName>
        <fullName evidence="2">Thioredoxin domain-containing protein</fullName>
    </submittedName>
</protein>
<keyword evidence="3" id="KW-1185">Reference proteome</keyword>
<dbReference type="PANTHER" id="PTHR42899">
    <property type="entry name" value="SPERMATOGENESIS-ASSOCIATED PROTEIN 20"/>
    <property type="match status" value="1"/>
</dbReference>
<dbReference type="PIRSF" id="PIRSF006402">
    <property type="entry name" value="UCP006402_thioredoxin"/>
    <property type="match status" value="1"/>
</dbReference>
<dbReference type="InterPro" id="IPR036249">
    <property type="entry name" value="Thioredoxin-like_sf"/>
</dbReference>
<dbReference type="PANTHER" id="PTHR42899:SF1">
    <property type="entry name" value="SPERMATOGENESIS-ASSOCIATED PROTEIN 20"/>
    <property type="match status" value="1"/>
</dbReference>
<dbReference type="InterPro" id="IPR024705">
    <property type="entry name" value="Ssp411"/>
</dbReference>
<accession>A0A5M6CDM5</accession>
<dbReference type="GO" id="GO:0005975">
    <property type="term" value="P:carbohydrate metabolic process"/>
    <property type="evidence" value="ECO:0007669"/>
    <property type="project" value="InterPro"/>
</dbReference>
<name>A0A5M6CDM5_9BACT</name>
<dbReference type="Proteomes" id="UP000323632">
    <property type="component" value="Unassembled WGS sequence"/>
</dbReference>
<dbReference type="Gene3D" id="3.40.30.10">
    <property type="entry name" value="Glutaredoxin"/>
    <property type="match status" value="1"/>
</dbReference>
<organism evidence="2 3">
    <name type="scientific">Taibaiella lutea</name>
    <dbReference type="NCBI Taxonomy" id="2608001"/>
    <lineage>
        <taxon>Bacteria</taxon>
        <taxon>Pseudomonadati</taxon>
        <taxon>Bacteroidota</taxon>
        <taxon>Chitinophagia</taxon>
        <taxon>Chitinophagales</taxon>
        <taxon>Chitinophagaceae</taxon>
        <taxon>Taibaiella</taxon>
    </lineage>
</organism>
<dbReference type="SUPFAM" id="SSF52833">
    <property type="entry name" value="Thioredoxin-like"/>
    <property type="match status" value="1"/>
</dbReference>
<dbReference type="InterPro" id="IPR012341">
    <property type="entry name" value="6hp_glycosidase-like_sf"/>
</dbReference>
<dbReference type="Gene3D" id="1.50.10.10">
    <property type="match status" value="1"/>
</dbReference>
<dbReference type="Pfam" id="PF03190">
    <property type="entry name" value="Thioredox_DsbH"/>
    <property type="match status" value="1"/>
</dbReference>
<dbReference type="EMBL" id="VWSH01000003">
    <property type="protein sequence ID" value="KAA5533226.1"/>
    <property type="molecule type" value="Genomic_DNA"/>
</dbReference>
<gene>
    <name evidence="2" type="ORF">F0919_11815</name>
</gene>
<dbReference type="RefSeq" id="WP_150032974.1">
    <property type="nucleotide sequence ID" value="NZ_VWSH01000003.1"/>
</dbReference>
<comment type="caution">
    <text evidence="2">The sequence shown here is derived from an EMBL/GenBank/DDBJ whole genome shotgun (WGS) entry which is preliminary data.</text>
</comment>
<feature type="domain" description="Spermatogenesis-associated protein 20-like TRX" evidence="1">
    <location>
        <begin position="3"/>
        <end position="163"/>
    </location>
</feature>
<dbReference type="CDD" id="cd02955">
    <property type="entry name" value="SSP411"/>
    <property type="match status" value="1"/>
</dbReference>
<evidence type="ECO:0000313" key="3">
    <source>
        <dbReference type="Proteomes" id="UP000323632"/>
    </source>
</evidence>